<feature type="domain" description="Major facilitator superfamily (MFS) profile" evidence="8">
    <location>
        <begin position="59"/>
        <end position="443"/>
    </location>
</feature>
<gene>
    <name evidence="9" type="ORF">DM02DRAFT_529456</name>
</gene>
<dbReference type="EMBL" id="KZ805396">
    <property type="protein sequence ID" value="PVH99241.1"/>
    <property type="molecule type" value="Genomic_DNA"/>
</dbReference>
<proteinExistence type="inferred from homology"/>
<feature type="transmembrane region" description="Helical" evidence="7">
    <location>
        <begin position="418"/>
        <end position="441"/>
    </location>
</feature>
<evidence type="ECO:0000256" key="6">
    <source>
        <dbReference type="ARBA" id="ARBA00023136"/>
    </source>
</evidence>
<evidence type="ECO:0000256" key="7">
    <source>
        <dbReference type="SAM" id="Phobius"/>
    </source>
</evidence>
<keyword evidence="4 7" id="KW-0812">Transmembrane</keyword>
<feature type="transmembrane region" description="Helical" evidence="7">
    <location>
        <begin position="90"/>
        <end position="112"/>
    </location>
</feature>
<evidence type="ECO:0000313" key="9">
    <source>
        <dbReference type="EMBL" id="PVH99241.1"/>
    </source>
</evidence>
<dbReference type="FunFam" id="1.20.1250.20:FF:000286">
    <property type="entry name" value="MFS efflux transporter"/>
    <property type="match status" value="1"/>
</dbReference>
<dbReference type="InterPro" id="IPR020846">
    <property type="entry name" value="MFS_dom"/>
</dbReference>
<dbReference type="GO" id="GO:0022857">
    <property type="term" value="F:transmembrane transporter activity"/>
    <property type="evidence" value="ECO:0007669"/>
    <property type="project" value="InterPro"/>
</dbReference>
<evidence type="ECO:0000259" key="8">
    <source>
        <dbReference type="PROSITE" id="PS50850"/>
    </source>
</evidence>
<keyword evidence="6 7" id="KW-0472">Membrane</keyword>
<dbReference type="OrthoDB" id="413079at2759"/>
<evidence type="ECO:0000256" key="5">
    <source>
        <dbReference type="ARBA" id="ARBA00022989"/>
    </source>
</evidence>
<protein>
    <submittedName>
        <fullName evidence="9">MFS general substrate transporter</fullName>
    </submittedName>
</protein>
<feature type="transmembrane region" description="Helical" evidence="7">
    <location>
        <begin position="61"/>
        <end position="84"/>
    </location>
</feature>
<evidence type="ECO:0000256" key="1">
    <source>
        <dbReference type="ARBA" id="ARBA00004127"/>
    </source>
</evidence>
<dbReference type="Proteomes" id="UP000244855">
    <property type="component" value="Unassembled WGS sequence"/>
</dbReference>
<dbReference type="SUPFAM" id="SSF103473">
    <property type="entry name" value="MFS general substrate transporter"/>
    <property type="match status" value="1"/>
</dbReference>
<dbReference type="InterPro" id="IPR036259">
    <property type="entry name" value="MFS_trans_sf"/>
</dbReference>
<dbReference type="InterPro" id="IPR051788">
    <property type="entry name" value="MFS_Transporter"/>
</dbReference>
<feature type="transmembrane region" description="Helical" evidence="7">
    <location>
        <begin position="388"/>
        <end position="412"/>
    </location>
</feature>
<dbReference type="GO" id="GO:0012505">
    <property type="term" value="C:endomembrane system"/>
    <property type="evidence" value="ECO:0007669"/>
    <property type="project" value="UniProtKB-SubCell"/>
</dbReference>
<keyword evidence="3" id="KW-0813">Transport</keyword>
<keyword evidence="5 7" id="KW-1133">Transmembrane helix</keyword>
<dbReference type="Pfam" id="PF07690">
    <property type="entry name" value="MFS_1"/>
    <property type="match status" value="1"/>
</dbReference>
<accession>A0A2V1DN14</accession>
<comment type="similarity">
    <text evidence="2">Belongs to the major facilitator superfamily.</text>
</comment>
<dbReference type="GO" id="GO:0016020">
    <property type="term" value="C:membrane"/>
    <property type="evidence" value="ECO:0007669"/>
    <property type="project" value="TreeGrafter"/>
</dbReference>
<feature type="transmembrane region" description="Helical" evidence="7">
    <location>
        <begin position="124"/>
        <end position="140"/>
    </location>
</feature>
<evidence type="ECO:0000256" key="4">
    <source>
        <dbReference type="ARBA" id="ARBA00022692"/>
    </source>
</evidence>
<reference evidence="9 10" key="1">
    <citation type="journal article" date="2018" name="Sci. Rep.">
        <title>Comparative genomics provides insights into the lifestyle and reveals functional heterogeneity of dark septate endophytic fungi.</title>
        <authorList>
            <person name="Knapp D.G."/>
            <person name="Nemeth J.B."/>
            <person name="Barry K."/>
            <person name="Hainaut M."/>
            <person name="Henrissat B."/>
            <person name="Johnson J."/>
            <person name="Kuo A."/>
            <person name="Lim J.H.P."/>
            <person name="Lipzen A."/>
            <person name="Nolan M."/>
            <person name="Ohm R.A."/>
            <person name="Tamas L."/>
            <person name="Grigoriev I.V."/>
            <person name="Spatafora J.W."/>
            <person name="Nagy L.G."/>
            <person name="Kovacs G.M."/>
        </authorList>
    </citation>
    <scope>NUCLEOTIDE SEQUENCE [LARGE SCALE GENOMIC DNA]</scope>
    <source>
        <strain evidence="9 10">DSE2036</strain>
    </source>
</reference>
<feature type="transmembrane region" description="Helical" evidence="7">
    <location>
        <begin position="211"/>
        <end position="233"/>
    </location>
</feature>
<dbReference type="PROSITE" id="PS50850">
    <property type="entry name" value="MFS"/>
    <property type="match status" value="1"/>
</dbReference>
<dbReference type="Gene3D" id="1.20.1250.20">
    <property type="entry name" value="MFS general substrate transporter like domains"/>
    <property type="match status" value="2"/>
</dbReference>
<sequence>MAGSSHTSIELQFVGPSTPIDLTSITAQKNNDPAEFLPQPSTTVSVVERWNHPKVNVFRTFATFFAFTIAGANDAAYGALIPYIEEDYGLSYVVVSMVFLSPLVGYAGAALLNNFIHVRFGQRGVAFFGPLCHLLAYLGICLHPPYPVLVLVFILAGFGTGLEDAAWNAWVGNMANSNELLGFLHGFYGVGAVLSPLIATSLVTQAGWPWWAFYYLMVGGAVIELITSLWAFWPVNGRVYRETRPRTENVKESRLKESLKSRVTWVISIFVLCYGGVEVALGGWIVTFMRRERAGQPFESGMVATGFWAGITSGRFVLGFLTPKLGEKFATMVYILGSMVCQLIFWLAPSFHISAIFVAIQGFFLGPLFPAVIVVATKLLPSHLHVSAIGFASACGGGGAAILPFGIGALAQARGVSILQPIILAILVVLALLWLCLPTLFKAPPGSPRETPDKRRQWFDIDFDLVAAGKRTIHKAKSTGGSGGPM</sequence>
<dbReference type="InterPro" id="IPR011701">
    <property type="entry name" value="MFS"/>
</dbReference>
<evidence type="ECO:0000256" key="2">
    <source>
        <dbReference type="ARBA" id="ARBA00008335"/>
    </source>
</evidence>
<organism evidence="9 10">
    <name type="scientific">Periconia macrospinosa</name>
    <dbReference type="NCBI Taxonomy" id="97972"/>
    <lineage>
        <taxon>Eukaryota</taxon>
        <taxon>Fungi</taxon>
        <taxon>Dikarya</taxon>
        <taxon>Ascomycota</taxon>
        <taxon>Pezizomycotina</taxon>
        <taxon>Dothideomycetes</taxon>
        <taxon>Pleosporomycetidae</taxon>
        <taxon>Pleosporales</taxon>
        <taxon>Massarineae</taxon>
        <taxon>Periconiaceae</taxon>
        <taxon>Periconia</taxon>
    </lineage>
</organism>
<dbReference type="FunFam" id="1.20.1250.20:FF:000308">
    <property type="entry name" value="MFS efflux transporter"/>
    <property type="match status" value="1"/>
</dbReference>
<feature type="transmembrane region" description="Helical" evidence="7">
    <location>
        <begin position="301"/>
        <end position="322"/>
    </location>
</feature>
<keyword evidence="10" id="KW-1185">Reference proteome</keyword>
<dbReference type="AlphaFoldDB" id="A0A2V1DN14"/>
<name>A0A2V1DN14_9PLEO</name>
<feature type="transmembrane region" description="Helical" evidence="7">
    <location>
        <begin position="263"/>
        <end position="289"/>
    </location>
</feature>
<comment type="subcellular location">
    <subcellularLocation>
        <location evidence="1">Endomembrane system</location>
        <topology evidence="1">Multi-pass membrane protein</topology>
    </subcellularLocation>
</comment>
<evidence type="ECO:0000256" key="3">
    <source>
        <dbReference type="ARBA" id="ARBA00022448"/>
    </source>
</evidence>
<feature type="transmembrane region" description="Helical" evidence="7">
    <location>
        <begin position="180"/>
        <end position="199"/>
    </location>
</feature>
<feature type="transmembrane region" description="Helical" evidence="7">
    <location>
        <begin position="146"/>
        <end position="168"/>
    </location>
</feature>
<dbReference type="PANTHER" id="PTHR23514">
    <property type="entry name" value="BYPASS OF STOP CODON PROTEIN 6"/>
    <property type="match status" value="1"/>
</dbReference>
<feature type="transmembrane region" description="Helical" evidence="7">
    <location>
        <begin position="329"/>
        <end position="348"/>
    </location>
</feature>
<dbReference type="PANTHER" id="PTHR23514:SF3">
    <property type="entry name" value="BYPASS OF STOP CODON PROTEIN 6"/>
    <property type="match status" value="1"/>
</dbReference>
<evidence type="ECO:0000313" key="10">
    <source>
        <dbReference type="Proteomes" id="UP000244855"/>
    </source>
</evidence>
<feature type="transmembrane region" description="Helical" evidence="7">
    <location>
        <begin position="354"/>
        <end position="376"/>
    </location>
</feature>